<sequence>MPNLTEIEGIGASYAEKLKAAGVRNIAGLLEKGCSAKGRKQLADTTGLSASQILKWVNCADLFRIKGIGQEYADLLEASGVDSVPELAQRKAENLHVKMAEVNERKKLVRQLPTMDRVQDWIAQAKNLPKLVMH</sequence>
<proteinExistence type="predicted"/>
<accession>A0ABM8HTI3</accession>
<evidence type="ECO:0000313" key="2">
    <source>
        <dbReference type="EMBL" id="BCR05633.1"/>
    </source>
</evidence>
<reference evidence="2 3" key="1">
    <citation type="journal article" date="2016" name="C (Basel)">
        <title>Selective Growth of and Electricity Production by Marine Exoelectrogenic Bacteria in Self-Aggregated Hydrogel of Microbially Reduced Graphene Oxide.</title>
        <authorList>
            <person name="Yoshida N."/>
            <person name="Goto Y."/>
            <person name="Miyata Y."/>
        </authorList>
    </citation>
    <scope>NUCLEOTIDE SEQUENCE [LARGE SCALE GENOMIC DNA]</scope>
    <source>
        <strain evidence="2 3">NIT-T3</strain>
    </source>
</reference>
<dbReference type="RefSeq" id="WP_221249044.1">
    <property type="nucleotide sequence ID" value="NZ_AP024355.1"/>
</dbReference>
<keyword evidence="3" id="KW-1185">Reference proteome</keyword>
<reference evidence="2 3" key="2">
    <citation type="journal article" date="2021" name="Int. J. Syst. Evol. Microbiol.">
        <title>Isolation and Polyphasic Characterization of Desulfuromonas versatilis sp. Nov., an Electrogenic Bacteria Capable of Versatile Metabolism Isolated from a Graphene Oxide-Reducing Enrichment Culture.</title>
        <authorList>
            <person name="Xie L."/>
            <person name="Yoshida N."/>
            <person name="Ishii S."/>
            <person name="Meng L."/>
        </authorList>
    </citation>
    <scope>NUCLEOTIDE SEQUENCE [LARGE SCALE GENOMIC DNA]</scope>
    <source>
        <strain evidence="2 3">NIT-T3</strain>
    </source>
</reference>
<feature type="domain" description="DUF4332" evidence="1">
    <location>
        <begin position="8"/>
        <end position="128"/>
    </location>
</feature>
<dbReference type="EMBL" id="AP024355">
    <property type="protein sequence ID" value="BCR05633.1"/>
    <property type="molecule type" value="Genomic_DNA"/>
</dbReference>
<gene>
    <name evidence="2" type="ORF">DESUT3_27020</name>
</gene>
<dbReference type="Gene3D" id="1.10.150.20">
    <property type="entry name" value="5' to 3' exonuclease, C-terminal subdomain"/>
    <property type="match status" value="2"/>
</dbReference>
<dbReference type="InterPro" id="IPR025567">
    <property type="entry name" value="DUF4332"/>
</dbReference>
<evidence type="ECO:0000259" key="1">
    <source>
        <dbReference type="Pfam" id="PF14229"/>
    </source>
</evidence>
<name>A0ABM8HTI3_9BACT</name>
<organism evidence="2 3">
    <name type="scientific">Desulfuromonas versatilis</name>
    <dbReference type="NCBI Taxonomy" id="2802975"/>
    <lineage>
        <taxon>Bacteria</taxon>
        <taxon>Pseudomonadati</taxon>
        <taxon>Thermodesulfobacteriota</taxon>
        <taxon>Desulfuromonadia</taxon>
        <taxon>Desulfuromonadales</taxon>
        <taxon>Desulfuromonadaceae</taxon>
        <taxon>Desulfuromonas</taxon>
    </lineage>
</organism>
<dbReference type="Pfam" id="PF14229">
    <property type="entry name" value="DUF4332"/>
    <property type="match status" value="1"/>
</dbReference>
<evidence type="ECO:0000313" key="3">
    <source>
        <dbReference type="Proteomes" id="UP001319827"/>
    </source>
</evidence>
<dbReference type="Proteomes" id="UP001319827">
    <property type="component" value="Chromosome"/>
</dbReference>
<protein>
    <submittedName>
        <fullName evidence="2">Ferredoxin</fullName>
    </submittedName>
</protein>